<protein>
    <submittedName>
        <fullName evidence="1">Uncharacterized protein</fullName>
    </submittedName>
</protein>
<dbReference type="AlphaFoldDB" id="A0A6S7JVR0"/>
<gene>
    <name evidence="1" type="ORF">PACLA_8A075094</name>
</gene>
<evidence type="ECO:0000313" key="2">
    <source>
        <dbReference type="Proteomes" id="UP001152795"/>
    </source>
</evidence>
<reference evidence="1" key="1">
    <citation type="submission" date="2020-04" db="EMBL/GenBank/DDBJ databases">
        <authorList>
            <person name="Alioto T."/>
            <person name="Alioto T."/>
            <person name="Gomez Garrido J."/>
        </authorList>
    </citation>
    <scope>NUCLEOTIDE SEQUENCE</scope>
    <source>
        <strain evidence="1">A484AB</strain>
    </source>
</reference>
<dbReference type="Proteomes" id="UP001152795">
    <property type="component" value="Unassembled WGS sequence"/>
</dbReference>
<feature type="non-terminal residue" evidence="1">
    <location>
        <position position="1"/>
    </location>
</feature>
<dbReference type="EMBL" id="CACRXK020019156">
    <property type="protein sequence ID" value="CAB4033330.1"/>
    <property type="molecule type" value="Genomic_DNA"/>
</dbReference>
<name>A0A6S7JVR0_PARCT</name>
<sequence length="57" mass="6584">WLLDRENDVQITVISDVHCNPTRTAIKRYVAPWTSSLIQTKGNAGLLYCRHCDQLRI</sequence>
<keyword evidence="2" id="KW-1185">Reference proteome</keyword>
<organism evidence="1 2">
    <name type="scientific">Paramuricea clavata</name>
    <name type="common">Red gorgonian</name>
    <name type="synonym">Violescent sea-whip</name>
    <dbReference type="NCBI Taxonomy" id="317549"/>
    <lineage>
        <taxon>Eukaryota</taxon>
        <taxon>Metazoa</taxon>
        <taxon>Cnidaria</taxon>
        <taxon>Anthozoa</taxon>
        <taxon>Octocorallia</taxon>
        <taxon>Malacalcyonacea</taxon>
        <taxon>Plexauridae</taxon>
        <taxon>Paramuricea</taxon>
    </lineage>
</organism>
<accession>A0A6S7JVR0</accession>
<evidence type="ECO:0000313" key="1">
    <source>
        <dbReference type="EMBL" id="CAB4033330.1"/>
    </source>
</evidence>
<comment type="caution">
    <text evidence="1">The sequence shown here is derived from an EMBL/GenBank/DDBJ whole genome shotgun (WGS) entry which is preliminary data.</text>
</comment>
<proteinExistence type="predicted"/>